<dbReference type="Ensembl" id="ENSNMLT00000027513.1">
    <property type="protein sequence ID" value="ENSNMLP00000024591.1"/>
    <property type="gene ID" value="ENSNMLG00000015769.1"/>
</dbReference>
<dbReference type="Proteomes" id="UP000694523">
    <property type="component" value="Unplaced"/>
</dbReference>
<keyword evidence="6" id="KW-1185">Reference proteome</keyword>
<dbReference type="PANTHER" id="PTHR11860">
    <property type="entry name" value="POLYMERIC-IMMUNOGLOBULIN RECEPTOR"/>
    <property type="match status" value="1"/>
</dbReference>
<protein>
    <recommendedName>
        <fullName evidence="4">Immunoglobulin domain-containing protein</fullName>
    </recommendedName>
</protein>
<reference evidence="5" key="2">
    <citation type="submission" date="2025-09" db="UniProtKB">
        <authorList>
            <consortium name="Ensembl"/>
        </authorList>
    </citation>
    <scope>IDENTIFICATION</scope>
</reference>
<proteinExistence type="predicted"/>
<name>A0A8C6TPN8_9GOBI</name>
<dbReference type="Gene3D" id="2.60.40.10">
    <property type="entry name" value="Immunoglobulins"/>
    <property type="match status" value="2"/>
</dbReference>
<evidence type="ECO:0000313" key="6">
    <source>
        <dbReference type="Proteomes" id="UP000694523"/>
    </source>
</evidence>
<evidence type="ECO:0000256" key="1">
    <source>
        <dbReference type="ARBA" id="ARBA00004370"/>
    </source>
</evidence>
<dbReference type="InterPro" id="IPR036179">
    <property type="entry name" value="Ig-like_dom_sf"/>
</dbReference>
<reference evidence="5" key="1">
    <citation type="submission" date="2025-08" db="UniProtKB">
        <authorList>
            <consortium name="Ensembl"/>
        </authorList>
    </citation>
    <scope>IDENTIFICATION</scope>
</reference>
<dbReference type="InterPro" id="IPR003599">
    <property type="entry name" value="Ig_sub"/>
</dbReference>
<dbReference type="InterPro" id="IPR013106">
    <property type="entry name" value="Ig_V-set"/>
</dbReference>
<dbReference type="GO" id="GO:0005886">
    <property type="term" value="C:plasma membrane"/>
    <property type="evidence" value="ECO:0007669"/>
    <property type="project" value="TreeGrafter"/>
</dbReference>
<dbReference type="Pfam" id="PF07686">
    <property type="entry name" value="V-set"/>
    <property type="match status" value="1"/>
</dbReference>
<accession>A0A8C6TPN8</accession>
<organism evidence="5 6">
    <name type="scientific">Neogobius melanostomus</name>
    <name type="common">round goby</name>
    <dbReference type="NCBI Taxonomy" id="47308"/>
    <lineage>
        <taxon>Eukaryota</taxon>
        <taxon>Metazoa</taxon>
        <taxon>Chordata</taxon>
        <taxon>Craniata</taxon>
        <taxon>Vertebrata</taxon>
        <taxon>Euteleostomi</taxon>
        <taxon>Actinopterygii</taxon>
        <taxon>Neopterygii</taxon>
        <taxon>Teleostei</taxon>
        <taxon>Neoteleostei</taxon>
        <taxon>Acanthomorphata</taxon>
        <taxon>Gobiaria</taxon>
        <taxon>Gobiiformes</taxon>
        <taxon>Gobioidei</taxon>
        <taxon>Gobiidae</taxon>
        <taxon>Benthophilinae</taxon>
        <taxon>Neogobiini</taxon>
        <taxon>Neogobius</taxon>
    </lineage>
</organism>
<evidence type="ECO:0000256" key="2">
    <source>
        <dbReference type="ARBA" id="ARBA00022692"/>
    </source>
</evidence>
<keyword evidence="3" id="KW-0472">Membrane</keyword>
<evidence type="ECO:0000256" key="3">
    <source>
        <dbReference type="ARBA" id="ARBA00023136"/>
    </source>
</evidence>
<comment type="subcellular location">
    <subcellularLocation>
        <location evidence="1">Membrane</location>
    </subcellularLocation>
</comment>
<feature type="domain" description="Immunoglobulin" evidence="4">
    <location>
        <begin position="39"/>
        <end position="137"/>
    </location>
</feature>
<evidence type="ECO:0000259" key="4">
    <source>
        <dbReference type="SMART" id="SM00409"/>
    </source>
</evidence>
<keyword evidence="2" id="KW-0812">Transmembrane</keyword>
<dbReference type="SUPFAM" id="SSF48726">
    <property type="entry name" value="Immunoglobulin"/>
    <property type="match status" value="2"/>
</dbReference>
<dbReference type="SMART" id="SM00409">
    <property type="entry name" value="IG"/>
    <property type="match status" value="2"/>
</dbReference>
<dbReference type="InterPro" id="IPR013783">
    <property type="entry name" value="Ig-like_fold"/>
</dbReference>
<dbReference type="AlphaFoldDB" id="A0A8C6TPN8"/>
<dbReference type="PANTHER" id="PTHR11860:SF118">
    <property type="entry name" value="CMRF35-LIKE MOLECULE 3-RELATED"/>
    <property type="match status" value="1"/>
</dbReference>
<dbReference type="InterPro" id="IPR050671">
    <property type="entry name" value="CD300_family_receptors"/>
</dbReference>
<sequence>MLWLFGSHSFSSALDSLVSNQYRKIIYLEVLVHYLISTVGHVAVEVGGTVHIPCKYEDKYKNNVKYLCRGSTWRSCTDEIKTNQGNSAKYSISDDKNQRIVTFTVKNLAFGDSGYYWCAVEISWANDDGKLFQLSVTKKDPPSLYVDSQRITGYFGNQVVINCKYSGSEPKQWCRVGGPCSTSGQIDGALVTTDTNVSGVFAVTMTGLTAQNIGWYWCSSGDLQMPVRPNIFKPILAHSS</sequence>
<feature type="domain" description="Immunoglobulin" evidence="4">
    <location>
        <begin position="148"/>
        <end position="232"/>
    </location>
</feature>
<dbReference type="GO" id="GO:0004888">
    <property type="term" value="F:transmembrane signaling receptor activity"/>
    <property type="evidence" value="ECO:0007669"/>
    <property type="project" value="TreeGrafter"/>
</dbReference>
<evidence type="ECO:0000313" key="5">
    <source>
        <dbReference type="Ensembl" id="ENSNMLP00000024591.1"/>
    </source>
</evidence>